<dbReference type="InterPro" id="IPR013087">
    <property type="entry name" value="Znf_C2H2_type"/>
</dbReference>
<feature type="region of interest" description="Disordered" evidence="2">
    <location>
        <begin position="116"/>
        <end position="141"/>
    </location>
</feature>
<proteinExistence type="predicted"/>
<keyword evidence="1" id="KW-0862">Zinc</keyword>
<reference evidence="4" key="1">
    <citation type="submission" date="2021-06" db="EMBL/GenBank/DDBJ databases">
        <authorList>
            <person name="Hodson N. C."/>
            <person name="Mongue J. A."/>
            <person name="Jaron S. K."/>
        </authorList>
    </citation>
    <scope>NUCLEOTIDE SEQUENCE</scope>
</reference>
<feature type="non-terminal residue" evidence="4">
    <location>
        <position position="1"/>
    </location>
</feature>
<evidence type="ECO:0000313" key="4">
    <source>
        <dbReference type="EMBL" id="CAG7826099.1"/>
    </source>
</evidence>
<keyword evidence="1" id="KW-0479">Metal-binding</keyword>
<organism evidence="4 5">
    <name type="scientific">Allacma fusca</name>
    <dbReference type="NCBI Taxonomy" id="39272"/>
    <lineage>
        <taxon>Eukaryota</taxon>
        <taxon>Metazoa</taxon>
        <taxon>Ecdysozoa</taxon>
        <taxon>Arthropoda</taxon>
        <taxon>Hexapoda</taxon>
        <taxon>Collembola</taxon>
        <taxon>Symphypleona</taxon>
        <taxon>Sminthuridae</taxon>
        <taxon>Allacma</taxon>
    </lineage>
</organism>
<dbReference type="PROSITE" id="PS50157">
    <property type="entry name" value="ZINC_FINGER_C2H2_2"/>
    <property type="match status" value="1"/>
</dbReference>
<accession>A0A8J2LMY5</accession>
<keyword evidence="1" id="KW-0863">Zinc-finger</keyword>
<sequence>MNSVGFLAQAPAPITLSQVQMPGASSNDCIISLQQAEHAILTVPTIIQVDSNFVNSNFSVPSISLPSGVQLGPGVLTPVDAAPLIKAARIVPTIPANNLDPLIQDQVELPLRKQLNTKSPNRLPGQLHRNQLGTDDPTQLDGSHSFKCEECTQGFSTRRALSLHRIHDHTSDGVEKCFVSSKNFASQKNL</sequence>
<dbReference type="EMBL" id="CAJVCH010538623">
    <property type="protein sequence ID" value="CAG7826099.1"/>
    <property type="molecule type" value="Genomic_DNA"/>
</dbReference>
<dbReference type="PROSITE" id="PS00028">
    <property type="entry name" value="ZINC_FINGER_C2H2_1"/>
    <property type="match status" value="1"/>
</dbReference>
<evidence type="ECO:0000256" key="1">
    <source>
        <dbReference type="PROSITE-ProRule" id="PRU00042"/>
    </source>
</evidence>
<name>A0A8J2LMY5_9HEXA</name>
<dbReference type="Proteomes" id="UP000708208">
    <property type="component" value="Unassembled WGS sequence"/>
</dbReference>
<evidence type="ECO:0000313" key="5">
    <source>
        <dbReference type="Proteomes" id="UP000708208"/>
    </source>
</evidence>
<comment type="caution">
    <text evidence="4">The sequence shown here is derived from an EMBL/GenBank/DDBJ whole genome shotgun (WGS) entry which is preliminary data.</text>
</comment>
<feature type="domain" description="C2H2-type" evidence="3">
    <location>
        <begin position="146"/>
        <end position="174"/>
    </location>
</feature>
<dbReference type="GO" id="GO:0008270">
    <property type="term" value="F:zinc ion binding"/>
    <property type="evidence" value="ECO:0007669"/>
    <property type="project" value="UniProtKB-KW"/>
</dbReference>
<keyword evidence="5" id="KW-1185">Reference proteome</keyword>
<evidence type="ECO:0000259" key="3">
    <source>
        <dbReference type="PROSITE" id="PS50157"/>
    </source>
</evidence>
<evidence type="ECO:0000256" key="2">
    <source>
        <dbReference type="SAM" id="MobiDB-lite"/>
    </source>
</evidence>
<protein>
    <recommendedName>
        <fullName evidence="3">C2H2-type domain-containing protein</fullName>
    </recommendedName>
</protein>
<dbReference type="AlphaFoldDB" id="A0A8J2LMY5"/>
<gene>
    <name evidence="4" type="ORF">AFUS01_LOCUS36168</name>
</gene>
<feature type="non-terminal residue" evidence="4">
    <location>
        <position position="190"/>
    </location>
</feature>
<feature type="compositionally biased region" description="Polar residues" evidence="2">
    <location>
        <begin position="128"/>
        <end position="141"/>
    </location>
</feature>